<dbReference type="RefSeq" id="WP_077291766.1">
    <property type="nucleotide sequence ID" value="NZ_CP019630.1"/>
</dbReference>
<dbReference type="Proteomes" id="UP000188174">
    <property type="component" value="Chromosome"/>
</dbReference>
<dbReference type="EMBL" id="CP019630">
    <property type="protein sequence ID" value="AQQ04933.1"/>
    <property type="molecule type" value="Genomic_DNA"/>
</dbReference>
<evidence type="ECO:0000256" key="2">
    <source>
        <dbReference type="SAM" id="Phobius"/>
    </source>
</evidence>
<organism evidence="3 4">
    <name type="scientific">Roseibium algicola</name>
    <dbReference type="NCBI Taxonomy" id="2857014"/>
    <lineage>
        <taxon>Bacteria</taxon>
        <taxon>Pseudomonadati</taxon>
        <taxon>Pseudomonadota</taxon>
        <taxon>Alphaproteobacteria</taxon>
        <taxon>Hyphomicrobiales</taxon>
        <taxon>Stappiaceae</taxon>
        <taxon>Roseibium</taxon>
    </lineage>
</organism>
<evidence type="ECO:0000256" key="1">
    <source>
        <dbReference type="SAM" id="MobiDB-lite"/>
    </source>
</evidence>
<feature type="region of interest" description="Disordered" evidence="1">
    <location>
        <begin position="33"/>
        <end position="62"/>
    </location>
</feature>
<keyword evidence="2" id="KW-0812">Transmembrane</keyword>
<accession>A0ABN4WV33</accession>
<evidence type="ECO:0000313" key="4">
    <source>
        <dbReference type="Proteomes" id="UP000188174"/>
    </source>
</evidence>
<protein>
    <submittedName>
        <fullName evidence="3">Uncharacterized protein</fullName>
    </submittedName>
</protein>
<proteinExistence type="predicted"/>
<feature type="transmembrane region" description="Helical" evidence="2">
    <location>
        <begin position="6"/>
        <end position="25"/>
    </location>
</feature>
<keyword evidence="2" id="KW-1133">Transmembrane helix</keyword>
<gene>
    <name evidence="3" type="ORF">B0E33_16335</name>
</gene>
<reference evidence="3 4" key="1">
    <citation type="submission" date="2017-02" db="EMBL/GenBank/DDBJ databases">
        <authorList>
            <person name="Jeong S."/>
        </authorList>
    </citation>
    <scope>NUCLEOTIDE SEQUENCE [LARGE SCALE GENOMIC DNA]</scope>
    <source>
        <strain evidence="3 4">RMAR6-6</strain>
    </source>
</reference>
<sequence length="62" mass="6810">MTALLVILGSLFAVGCLVGFGFYWLDMKRDNERFPSDQDDEPDMGSLNSDVLRKPDSPAGNS</sequence>
<keyword evidence="4" id="KW-1185">Reference proteome</keyword>
<keyword evidence="2" id="KW-0472">Membrane</keyword>
<evidence type="ECO:0000313" key="3">
    <source>
        <dbReference type="EMBL" id="AQQ04933.1"/>
    </source>
</evidence>
<name>A0ABN4WV33_9HYPH</name>